<keyword evidence="1" id="KW-1133">Transmembrane helix</keyword>
<keyword evidence="1" id="KW-0812">Transmembrane</keyword>
<dbReference type="EMBL" id="CADEBD010000306">
    <property type="protein sequence ID" value="CAB3238321.1"/>
    <property type="molecule type" value="Genomic_DNA"/>
</dbReference>
<sequence>MKYLLLILCSLISYKECTIDITLPEFVYLSDHLTSEECHRLFASLHFITYDLPSTVNNAEKKVPRDIPCIKLLLRWNTGQKKWEGKRKTHMEVEHRLRQIGRIDLADWLGKAVFNNLAKSMNNTLTNTTYFQNHQIIVRNKLLKDKEFKYDNEWTAIDSILWAVLMTLLGTLLVTFCRILLLTYKKASGRHKDGEELIDLLSVASMDSDVEETIYEYQVENEADKNRTIVDDPDKIIKS</sequence>
<reference evidence="3 4" key="1">
    <citation type="submission" date="2020-04" db="EMBL/GenBank/DDBJ databases">
        <authorList>
            <person name="Wallbank WR R."/>
            <person name="Pardo Diaz C."/>
            <person name="Kozak K."/>
            <person name="Martin S."/>
            <person name="Jiggins C."/>
            <person name="Moest M."/>
            <person name="Warren A I."/>
            <person name="Byers J.R.P. K."/>
            <person name="Montejo-Kovacevich G."/>
            <person name="Yen C E."/>
        </authorList>
    </citation>
    <scope>NUCLEOTIDE SEQUENCE [LARGE SCALE GENOMIC DNA]</scope>
</reference>
<name>A0A8S0ZW66_ARCPL</name>
<protein>
    <submittedName>
        <fullName evidence="3">Uncharacterized protein</fullName>
    </submittedName>
</protein>
<proteinExistence type="predicted"/>
<feature type="chain" id="PRO_5035737130" evidence="2">
    <location>
        <begin position="18"/>
        <end position="239"/>
    </location>
</feature>
<evidence type="ECO:0000313" key="3">
    <source>
        <dbReference type="EMBL" id="CAB3238321.1"/>
    </source>
</evidence>
<feature type="transmembrane region" description="Helical" evidence="1">
    <location>
        <begin position="160"/>
        <end position="181"/>
    </location>
</feature>
<dbReference type="Proteomes" id="UP000494256">
    <property type="component" value="Unassembled WGS sequence"/>
</dbReference>
<keyword evidence="1" id="KW-0472">Membrane</keyword>
<evidence type="ECO:0000313" key="4">
    <source>
        <dbReference type="Proteomes" id="UP000494256"/>
    </source>
</evidence>
<gene>
    <name evidence="3" type="ORF">APLA_LOCUS8129</name>
</gene>
<evidence type="ECO:0000256" key="1">
    <source>
        <dbReference type="SAM" id="Phobius"/>
    </source>
</evidence>
<feature type="signal peptide" evidence="2">
    <location>
        <begin position="1"/>
        <end position="17"/>
    </location>
</feature>
<keyword evidence="2" id="KW-0732">Signal</keyword>
<evidence type="ECO:0000256" key="2">
    <source>
        <dbReference type="SAM" id="SignalP"/>
    </source>
</evidence>
<comment type="caution">
    <text evidence="3">The sequence shown here is derived from an EMBL/GenBank/DDBJ whole genome shotgun (WGS) entry which is preliminary data.</text>
</comment>
<dbReference type="OrthoDB" id="19742at2759"/>
<dbReference type="AlphaFoldDB" id="A0A8S0ZW66"/>
<organism evidence="3 4">
    <name type="scientific">Arctia plantaginis</name>
    <name type="common">Wood tiger moth</name>
    <name type="synonym">Phalaena plantaginis</name>
    <dbReference type="NCBI Taxonomy" id="874455"/>
    <lineage>
        <taxon>Eukaryota</taxon>
        <taxon>Metazoa</taxon>
        <taxon>Ecdysozoa</taxon>
        <taxon>Arthropoda</taxon>
        <taxon>Hexapoda</taxon>
        <taxon>Insecta</taxon>
        <taxon>Pterygota</taxon>
        <taxon>Neoptera</taxon>
        <taxon>Endopterygota</taxon>
        <taxon>Lepidoptera</taxon>
        <taxon>Glossata</taxon>
        <taxon>Ditrysia</taxon>
        <taxon>Noctuoidea</taxon>
        <taxon>Erebidae</taxon>
        <taxon>Arctiinae</taxon>
        <taxon>Arctia</taxon>
    </lineage>
</organism>
<accession>A0A8S0ZW66</accession>